<name>A0A0P1BF23_9BASI</name>
<accession>A0A0P1BF23</accession>
<keyword evidence="2" id="KW-1185">Reference proteome</keyword>
<dbReference type="EMBL" id="CCYA01000238">
    <property type="protein sequence ID" value="CEH13976.1"/>
    <property type="molecule type" value="Genomic_DNA"/>
</dbReference>
<evidence type="ECO:0000313" key="2">
    <source>
        <dbReference type="Proteomes" id="UP000054845"/>
    </source>
</evidence>
<dbReference type="Proteomes" id="UP000054845">
    <property type="component" value="Unassembled WGS sequence"/>
</dbReference>
<sequence length="72" mass="7795">MRRPPLLTAEISRISMDDVNLTSSGIGASQLDSRSCNLQSPPPRKSVAGAWDEVVCPGYCSTRDVQFRLGAE</sequence>
<dbReference type="AlphaFoldDB" id="A0A0P1BF23"/>
<organism evidence="1 2">
    <name type="scientific">Ceraceosorus bombacis</name>
    <dbReference type="NCBI Taxonomy" id="401625"/>
    <lineage>
        <taxon>Eukaryota</taxon>
        <taxon>Fungi</taxon>
        <taxon>Dikarya</taxon>
        <taxon>Basidiomycota</taxon>
        <taxon>Ustilaginomycotina</taxon>
        <taxon>Exobasidiomycetes</taxon>
        <taxon>Ceraceosorales</taxon>
        <taxon>Ceraceosoraceae</taxon>
        <taxon>Ceraceosorus</taxon>
    </lineage>
</organism>
<evidence type="ECO:0000313" key="1">
    <source>
        <dbReference type="EMBL" id="CEH13976.1"/>
    </source>
</evidence>
<proteinExistence type="predicted"/>
<protein>
    <submittedName>
        <fullName evidence="1">Uncharacterized protein</fullName>
    </submittedName>
</protein>
<reference evidence="2" key="1">
    <citation type="submission" date="2014-09" db="EMBL/GenBank/DDBJ databases">
        <authorList>
            <person name="Sharma Rahul"/>
            <person name="Thines Marco"/>
        </authorList>
    </citation>
    <scope>NUCLEOTIDE SEQUENCE [LARGE SCALE GENOMIC DNA]</scope>
</reference>